<dbReference type="InterPro" id="IPR036388">
    <property type="entry name" value="WH-like_DNA-bd_sf"/>
</dbReference>
<dbReference type="InterPro" id="IPR011663">
    <property type="entry name" value="UTRA"/>
</dbReference>
<dbReference type="InterPro" id="IPR000524">
    <property type="entry name" value="Tscrpt_reg_HTH_GntR"/>
</dbReference>
<accession>A0A6J6UCJ8</accession>
<gene>
    <name evidence="5" type="ORF">UFOPK2754_02122</name>
    <name evidence="6" type="ORF">UFOPK3139_01810</name>
    <name evidence="7" type="ORF">UFOPK3543_02236</name>
    <name evidence="8" type="ORF">UFOPK3967_02900</name>
</gene>
<dbReference type="SMART" id="SM00345">
    <property type="entry name" value="HTH_GNTR"/>
    <property type="match status" value="1"/>
</dbReference>
<dbReference type="SUPFAM" id="SSF46785">
    <property type="entry name" value="Winged helix' DNA-binding domain"/>
    <property type="match status" value="1"/>
</dbReference>
<dbReference type="GO" id="GO:0045892">
    <property type="term" value="P:negative regulation of DNA-templated transcription"/>
    <property type="evidence" value="ECO:0007669"/>
    <property type="project" value="TreeGrafter"/>
</dbReference>
<dbReference type="InterPro" id="IPR036390">
    <property type="entry name" value="WH_DNA-bd_sf"/>
</dbReference>
<dbReference type="Gene3D" id="1.10.10.10">
    <property type="entry name" value="Winged helix-like DNA-binding domain superfamily/Winged helix DNA-binding domain"/>
    <property type="match status" value="1"/>
</dbReference>
<evidence type="ECO:0000256" key="3">
    <source>
        <dbReference type="ARBA" id="ARBA00023163"/>
    </source>
</evidence>
<evidence type="ECO:0000313" key="6">
    <source>
        <dbReference type="EMBL" id="CAB4833433.1"/>
    </source>
</evidence>
<dbReference type="EMBL" id="CAFBOS010000264">
    <property type="protein sequence ID" value="CAB5023378.1"/>
    <property type="molecule type" value="Genomic_DNA"/>
</dbReference>
<dbReference type="InterPro" id="IPR050679">
    <property type="entry name" value="Bact_HTH_transcr_reg"/>
</dbReference>
<dbReference type="Gene3D" id="3.40.1410.10">
    <property type="entry name" value="Chorismate lyase-like"/>
    <property type="match status" value="1"/>
</dbReference>
<dbReference type="Pfam" id="PF07702">
    <property type="entry name" value="UTRA"/>
    <property type="match status" value="1"/>
</dbReference>
<organism evidence="5">
    <name type="scientific">freshwater metagenome</name>
    <dbReference type="NCBI Taxonomy" id="449393"/>
    <lineage>
        <taxon>unclassified sequences</taxon>
        <taxon>metagenomes</taxon>
        <taxon>ecological metagenomes</taxon>
    </lineage>
</organism>
<evidence type="ECO:0000256" key="1">
    <source>
        <dbReference type="ARBA" id="ARBA00023015"/>
    </source>
</evidence>
<protein>
    <submittedName>
        <fullName evidence="5">Unannotated protein</fullName>
    </submittedName>
</protein>
<keyword evidence="1" id="KW-0805">Transcription regulation</keyword>
<evidence type="ECO:0000259" key="4">
    <source>
        <dbReference type="PROSITE" id="PS50949"/>
    </source>
</evidence>
<feature type="domain" description="HTH gntR-type" evidence="4">
    <location>
        <begin position="1"/>
        <end position="49"/>
    </location>
</feature>
<evidence type="ECO:0000313" key="7">
    <source>
        <dbReference type="EMBL" id="CAB4923713.1"/>
    </source>
</evidence>
<reference evidence="5" key="1">
    <citation type="submission" date="2020-05" db="EMBL/GenBank/DDBJ databases">
        <authorList>
            <person name="Chiriac C."/>
            <person name="Salcher M."/>
            <person name="Ghai R."/>
            <person name="Kavagutti S V."/>
        </authorList>
    </citation>
    <scope>NUCLEOTIDE SEQUENCE</scope>
</reference>
<dbReference type="GO" id="GO:0003700">
    <property type="term" value="F:DNA-binding transcription factor activity"/>
    <property type="evidence" value="ECO:0007669"/>
    <property type="project" value="InterPro"/>
</dbReference>
<dbReference type="GO" id="GO:0003677">
    <property type="term" value="F:DNA binding"/>
    <property type="evidence" value="ECO:0007669"/>
    <property type="project" value="UniProtKB-KW"/>
</dbReference>
<dbReference type="SMART" id="SM00866">
    <property type="entry name" value="UTRA"/>
    <property type="match status" value="1"/>
</dbReference>
<dbReference type="PANTHER" id="PTHR44846">
    <property type="entry name" value="MANNOSYL-D-GLYCERATE TRANSPORT/METABOLISM SYSTEM REPRESSOR MNGR-RELATED"/>
    <property type="match status" value="1"/>
</dbReference>
<dbReference type="AlphaFoldDB" id="A0A6J6UCJ8"/>
<keyword evidence="2" id="KW-0238">DNA-binding</keyword>
<evidence type="ECO:0000313" key="8">
    <source>
        <dbReference type="EMBL" id="CAB5023378.1"/>
    </source>
</evidence>
<dbReference type="InterPro" id="IPR028978">
    <property type="entry name" value="Chorismate_lyase_/UTRA_dom_sf"/>
</dbReference>
<dbReference type="SUPFAM" id="SSF64288">
    <property type="entry name" value="Chorismate lyase-like"/>
    <property type="match status" value="1"/>
</dbReference>
<keyword evidence="3" id="KW-0804">Transcription</keyword>
<dbReference type="PRINTS" id="PR00035">
    <property type="entry name" value="HTHGNTR"/>
</dbReference>
<evidence type="ECO:0000313" key="5">
    <source>
        <dbReference type="EMBL" id="CAB4756239.1"/>
    </source>
</evidence>
<proteinExistence type="predicted"/>
<evidence type="ECO:0000256" key="2">
    <source>
        <dbReference type="ARBA" id="ARBA00023125"/>
    </source>
</evidence>
<dbReference type="EMBL" id="CAFBMH010000102">
    <property type="protein sequence ID" value="CAB4923713.1"/>
    <property type="molecule type" value="Genomic_DNA"/>
</dbReference>
<dbReference type="Pfam" id="PF00392">
    <property type="entry name" value="GntR"/>
    <property type="match status" value="1"/>
</dbReference>
<dbReference type="EMBL" id="CAEZYR010000085">
    <property type="protein sequence ID" value="CAB4756239.1"/>
    <property type="molecule type" value="Genomic_DNA"/>
</dbReference>
<sequence length="221" mass="23359">MAGRLLPSEAELSVRYEASRVTIRRALEALRADGLVASRQGFGWFVAADPLRQSLGRLGTIESQLAELGVASERRILGFAFVAAPARVRSVLECSSVLEVRRINLADGAPFARVTVWCPESVGANLSRSEVEASPLYELIDEPLGGATQTIGAAAADAADAALLGIPVGSPVLVCERITRSVAGRPVLMSEHVFPGHLTEFSVELPSVEASMAPSGLRLVE</sequence>
<dbReference type="EMBL" id="CAFABA010000076">
    <property type="protein sequence ID" value="CAB4833433.1"/>
    <property type="molecule type" value="Genomic_DNA"/>
</dbReference>
<dbReference type="PANTHER" id="PTHR44846:SF1">
    <property type="entry name" value="MANNOSYL-D-GLYCERATE TRANSPORT_METABOLISM SYSTEM REPRESSOR MNGR-RELATED"/>
    <property type="match status" value="1"/>
</dbReference>
<dbReference type="PROSITE" id="PS50949">
    <property type="entry name" value="HTH_GNTR"/>
    <property type="match status" value="1"/>
</dbReference>
<dbReference type="CDD" id="cd07377">
    <property type="entry name" value="WHTH_GntR"/>
    <property type="match status" value="1"/>
</dbReference>
<name>A0A6J6UCJ8_9ZZZZ</name>